<dbReference type="CDD" id="cd07723">
    <property type="entry name" value="hydroxyacylglutathione_hydrolase_MBL-fold"/>
    <property type="match status" value="1"/>
</dbReference>
<keyword evidence="4 7" id="KW-0479">Metal-binding</keyword>
<keyword evidence="11" id="KW-1185">Reference proteome</keyword>
<comment type="subunit">
    <text evidence="7">Monomer.</text>
</comment>
<dbReference type="InterPro" id="IPR036866">
    <property type="entry name" value="RibonucZ/Hydroxyglut_hydro"/>
</dbReference>
<evidence type="ECO:0000256" key="3">
    <source>
        <dbReference type="ARBA" id="ARBA00006759"/>
    </source>
</evidence>
<keyword evidence="5 7" id="KW-0378">Hydrolase</keyword>
<feature type="binding site" evidence="7">
    <location>
        <position position="137"/>
    </location>
    <ligand>
        <name>Zn(2+)</name>
        <dbReference type="ChEBI" id="CHEBI:29105"/>
        <label>2</label>
    </ligand>
</feature>
<dbReference type="InterPro" id="IPR001279">
    <property type="entry name" value="Metallo-B-lactamas"/>
</dbReference>
<feature type="binding site" evidence="7">
    <location>
        <position position="175"/>
    </location>
    <ligand>
        <name>Zn(2+)</name>
        <dbReference type="ChEBI" id="CHEBI:29105"/>
        <label>2</label>
    </ligand>
</feature>
<organism evidence="10 11">
    <name type="scientific">Pacificimonas flava</name>
    <dbReference type="NCBI Taxonomy" id="1234595"/>
    <lineage>
        <taxon>Bacteria</taxon>
        <taxon>Pseudomonadati</taxon>
        <taxon>Pseudomonadota</taxon>
        <taxon>Alphaproteobacteria</taxon>
        <taxon>Sphingomonadales</taxon>
        <taxon>Sphingosinicellaceae</taxon>
        <taxon>Pacificimonas</taxon>
    </lineage>
</organism>
<comment type="cofactor">
    <cofactor evidence="7">
        <name>Zn(2+)</name>
        <dbReference type="ChEBI" id="CHEBI:29105"/>
    </cofactor>
    <text evidence="7">Binds 2 Zn(2+) ions per subunit.</text>
</comment>
<dbReference type="PANTHER" id="PTHR43705">
    <property type="entry name" value="HYDROXYACYLGLUTATHIONE HYDROLASE"/>
    <property type="match status" value="1"/>
</dbReference>
<comment type="pathway">
    <text evidence="2 7">Secondary metabolite metabolism; methylglyoxal degradation; (R)-lactate from methylglyoxal: step 2/2.</text>
</comment>
<sequence>MLDIVRIPALSDNYIWLARDSETGEAAVIDPAEAAPTLAKAEELGWEISQILNTHWHPDHVGGNAEIKDATGCKVTGPKGEEEKIVAIDRAVVEGDRVAIGSAKGRVIDVPGHTAGHNAYYFEGAGKDGEGVLFCGDTLFAMGCGRLFEGTPAQMHDSLAKLAGLPTDTKVYCAHEYTQANGRFALTAEPENEAIRRRQDQVIAMRERGEATVPTTIGAELDTNPFVRASDAEELGRRRDAKDSFSG</sequence>
<dbReference type="GO" id="GO:0019243">
    <property type="term" value="P:methylglyoxal catabolic process to D-lactate via S-lactoyl-glutathione"/>
    <property type="evidence" value="ECO:0007669"/>
    <property type="project" value="UniProtKB-UniRule"/>
</dbReference>
<feature type="binding site" evidence="7">
    <location>
        <position position="137"/>
    </location>
    <ligand>
        <name>Zn(2+)</name>
        <dbReference type="ChEBI" id="CHEBI:29105"/>
        <label>1</label>
    </ligand>
</feature>
<feature type="binding site" evidence="7">
    <location>
        <position position="113"/>
    </location>
    <ligand>
        <name>Zn(2+)</name>
        <dbReference type="ChEBI" id="CHEBI:29105"/>
        <label>1</label>
    </ligand>
</feature>
<dbReference type="Pfam" id="PF16123">
    <property type="entry name" value="HAGH_C"/>
    <property type="match status" value="1"/>
</dbReference>
<dbReference type="UniPathway" id="UPA00619">
    <property type="reaction ID" value="UER00676"/>
</dbReference>
<evidence type="ECO:0000313" key="11">
    <source>
        <dbReference type="Proteomes" id="UP000198462"/>
    </source>
</evidence>
<comment type="similarity">
    <text evidence="3 7">Belongs to the metallo-beta-lactamase superfamily. Glyoxalase II family.</text>
</comment>
<dbReference type="InterPro" id="IPR017782">
    <property type="entry name" value="Hydroxyacylglutathione_Hdrlase"/>
</dbReference>
<comment type="function">
    <text evidence="7">Thiolesterase that catalyzes the hydrolysis of S-D-lactoyl-glutathione to form glutathione and D-lactic acid.</text>
</comment>
<dbReference type="GO" id="GO:0004416">
    <property type="term" value="F:hydroxyacylglutathione hydrolase activity"/>
    <property type="evidence" value="ECO:0007669"/>
    <property type="project" value="UniProtKB-UniRule"/>
</dbReference>
<gene>
    <name evidence="7" type="primary">gloB</name>
    <name evidence="10" type="ORF">B5C34_03340</name>
</gene>
<dbReference type="GO" id="GO:0046872">
    <property type="term" value="F:metal ion binding"/>
    <property type="evidence" value="ECO:0007669"/>
    <property type="project" value="UniProtKB-KW"/>
</dbReference>
<comment type="catalytic activity">
    <reaction evidence="1 7">
        <text>an S-(2-hydroxyacyl)glutathione + H2O = a 2-hydroxy carboxylate + glutathione + H(+)</text>
        <dbReference type="Rhea" id="RHEA:21864"/>
        <dbReference type="ChEBI" id="CHEBI:15377"/>
        <dbReference type="ChEBI" id="CHEBI:15378"/>
        <dbReference type="ChEBI" id="CHEBI:57925"/>
        <dbReference type="ChEBI" id="CHEBI:58896"/>
        <dbReference type="ChEBI" id="CHEBI:71261"/>
        <dbReference type="EC" id="3.1.2.6"/>
    </reaction>
</comment>
<evidence type="ECO:0000256" key="1">
    <source>
        <dbReference type="ARBA" id="ARBA00001623"/>
    </source>
</evidence>
<evidence type="ECO:0000256" key="6">
    <source>
        <dbReference type="ARBA" id="ARBA00022833"/>
    </source>
</evidence>
<name>A0A219B2I9_9SPHN</name>
<feature type="binding site" evidence="7">
    <location>
        <position position="57"/>
    </location>
    <ligand>
        <name>Zn(2+)</name>
        <dbReference type="ChEBI" id="CHEBI:29105"/>
        <label>1</label>
    </ligand>
</feature>
<feature type="binding site" evidence="7">
    <location>
        <position position="60"/>
    </location>
    <ligand>
        <name>Zn(2+)</name>
        <dbReference type="ChEBI" id="CHEBI:29105"/>
        <label>2</label>
    </ligand>
</feature>
<dbReference type="NCBIfam" id="TIGR03413">
    <property type="entry name" value="GSH_gloB"/>
    <property type="match status" value="1"/>
</dbReference>
<dbReference type="Gene3D" id="3.60.15.10">
    <property type="entry name" value="Ribonuclease Z/Hydroxyacylglutathione hydrolase-like"/>
    <property type="match status" value="1"/>
</dbReference>
<dbReference type="InterPro" id="IPR050110">
    <property type="entry name" value="Glyoxalase_II_hydrolase"/>
</dbReference>
<evidence type="ECO:0000259" key="9">
    <source>
        <dbReference type="SMART" id="SM00849"/>
    </source>
</evidence>
<feature type="binding site" evidence="7">
    <location>
        <position position="59"/>
    </location>
    <ligand>
        <name>Zn(2+)</name>
        <dbReference type="ChEBI" id="CHEBI:29105"/>
        <label>2</label>
    </ligand>
</feature>
<feature type="binding site" evidence="7">
    <location>
        <position position="55"/>
    </location>
    <ligand>
        <name>Zn(2+)</name>
        <dbReference type="ChEBI" id="CHEBI:29105"/>
        <label>1</label>
    </ligand>
</feature>
<reference evidence="11" key="1">
    <citation type="submission" date="2017-05" db="EMBL/GenBank/DDBJ databases">
        <authorList>
            <person name="Lin X."/>
        </authorList>
    </citation>
    <scope>NUCLEOTIDE SEQUENCE [LARGE SCALE GENOMIC DNA]</scope>
    <source>
        <strain evidence="11">JLT2012</strain>
    </source>
</reference>
<dbReference type="EC" id="3.1.2.6" evidence="7"/>
<accession>A0A219B2I9</accession>
<evidence type="ECO:0000313" key="10">
    <source>
        <dbReference type="EMBL" id="OWV32577.1"/>
    </source>
</evidence>
<evidence type="ECO:0000256" key="5">
    <source>
        <dbReference type="ARBA" id="ARBA00022801"/>
    </source>
</evidence>
<protein>
    <recommendedName>
        <fullName evidence="7">Hydroxyacylglutathione hydrolase</fullName>
        <ecNumber evidence="7">3.1.2.6</ecNumber>
    </recommendedName>
    <alternativeName>
        <fullName evidence="7">Glyoxalase II</fullName>
        <shortName evidence="7">Glx II</shortName>
    </alternativeName>
</protein>
<feature type="region of interest" description="Disordered" evidence="8">
    <location>
        <begin position="222"/>
        <end position="247"/>
    </location>
</feature>
<dbReference type="PIRSF" id="PIRSF005457">
    <property type="entry name" value="Glx"/>
    <property type="match status" value="1"/>
</dbReference>
<proteinExistence type="inferred from homology"/>
<dbReference type="InterPro" id="IPR035680">
    <property type="entry name" value="Clx_II_MBL"/>
</dbReference>
<dbReference type="PANTHER" id="PTHR43705:SF1">
    <property type="entry name" value="HYDROXYACYLGLUTATHIONE HYDROLASE GLOB"/>
    <property type="match status" value="1"/>
</dbReference>
<dbReference type="SMART" id="SM00849">
    <property type="entry name" value="Lactamase_B"/>
    <property type="match status" value="1"/>
</dbReference>
<dbReference type="EMBL" id="NFZT01000001">
    <property type="protein sequence ID" value="OWV32577.1"/>
    <property type="molecule type" value="Genomic_DNA"/>
</dbReference>
<dbReference type="Pfam" id="PF00753">
    <property type="entry name" value="Lactamase_B"/>
    <property type="match status" value="1"/>
</dbReference>
<evidence type="ECO:0000256" key="4">
    <source>
        <dbReference type="ARBA" id="ARBA00022723"/>
    </source>
</evidence>
<feature type="compositionally biased region" description="Basic and acidic residues" evidence="8">
    <location>
        <begin position="230"/>
        <end position="247"/>
    </location>
</feature>
<dbReference type="Proteomes" id="UP000198462">
    <property type="component" value="Unassembled WGS sequence"/>
</dbReference>
<dbReference type="OrthoDB" id="9802248at2"/>
<dbReference type="AlphaFoldDB" id="A0A219B2I9"/>
<feature type="domain" description="Metallo-beta-lactamase" evidence="9">
    <location>
        <begin position="12"/>
        <end position="175"/>
    </location>
</feature>
<comment type="caution">
    <text evidence="10">The sequence shown here is derived from an EMBL/GenBank/DDBJ whole genome shotgun (WGS) entry which is preliminary data.</text>
</comment>
<evidence type="ECO:0000256" key="8">
    <source>
        <dbReference type="SAM" id="MobiDB-lite"/>
    </source>
</evidence>
<dbReference type="HAMAP" id="MF_01374">
    <property type="entry name" value="Glyoxalase_2"/>
    <property type="match status" value="1"/>
</dbReference>
<evidence type="ECO:0000256" key="7">
    <source>
        <dbReference type="HAMAP-Rule" id="MF_01374"/>
    </source>
</evidence>
<evidence type="ECO:0000256" key="2">
    <source>
        <dbReference type="ARBA" id="ARBA00004963"/>
    </source>
</evidence>
<dbReference type="RefSeq" id="WP_088711371.1">
    <property type="nucleotide sequence ID" value="NZ_NFZT01000001.1"/>
</dbReference>
<dbReference type="InterPro" id="IPR032282">
    <property type="entry name" value="HAGH_C"/>
</dbReference>
<dbReference type="SUPFAM" id="SSF56281">
    <property type="entry name" value="Metallo-hydrolase/oxidoreductase"/>
    <property type="match status" value="1"/>
</dbReference>
<keyword evidence="6 7" id="KW-0862">Zinc</keyword>